<evidence type="ECO:0000313" key="4">
    <source>
        <dbReference type="EMBL" id="PYC67589.1"/>
    </source>
</evidence>
<keyword evidence="1" id="KW-0328">Glycosyltransferase</keyword>
<dbReference type="OrthoDB" id="9801609at2"/>
<keyword evidence="2" id="KW-0808">Transferase</keyword>
<evidence type="ECO:0000256" key="2">
    <source>
        <dbReference type="ARBA" id="ARBA00022679"/>
    </source>
</evidence>
<dbReference type="Pfam" id="PF13439">
    <property type="entry name" value="Glyco_transf_4"/>
    <property type="match status" value="1"/>
</dbReference>
<evidence type="ECO:0000256" key="1">
    <source>
        <dbReference type="ARBA" id="ARBA00022676"/>
    </source>
</evidence>
<sequence>MAGLVSAEKRTTLSTLTVAMISVSDTAGGAEAHTVALGQGMRARGHEVMLYGQCPGWEEHGLDRREIGLGPKWSRKTMAAGLLRVPLERHRTQVVADASIYYLQFKREQIALTAPLSRRAPVIWTEHGRWMGGPAGRLLLAGYARAAEHVSRVVCVGEAVARDLEPVIGRDKLVVVPNSIDTRRFAAPPAEARAALRERLLPPHFQDRRVAVLASRLHGAKRHDRAIAAALASESALVVVGDGPDRERLERLSAGSADVHFTGHREDVPELLAASDFYLYCGAETDGTPTCVLEAAAAGLPVVAFHGDPGTELVPGCGGLVIGGPSELTPGAAEGLLELRGSGQSYVEQRHGRETWLDAYEQIFGECLT</sequence>
<dbReference type="CDD" id="cd03801">
    <property type="entry name" value="GT4_PimA-like"/>
    <property type="match status" value="1"/>
</dbReference>
<evidence type="ECO:0000259" key="3">
    <source>
        <dbReference type="Pfam" id="PF13439"/>
    </source>
</evidence>
<reference evidence="4 5" key="1">
    <citation type="submission" date="2018-03" db="EMBL/GenBank/DDBJ databases">
        <title>Bioinformatic expansion and discovery of thiopeptide antibiotics.</title>
        <authorList>
            <person name="Schwalen C.J."/>
            <person name="Hudson G.A."/>
            <person name="Mitchell D.A."/>
        </authorList>
    </citation>
    <scope>NUCLEOTIDE SEQUENCE [LARGE SCALE GENOMIC DNA]</scope>
    <source>
        <strain evidence="4 5">NRRL 8041</strain>
    </source>
</reference>
<protein>
    <recommendedName>
        <fullName evidence="3">Glycosyltransferase subfamily 4-like N-terminal domain-containing protein</fullName>
    </recommendedName>
</protein>
<dbReference type="Proteomes" id="UP000248333">
    <property type="component" value="Unassembled WGS sequence"/>
</dbReference>
<name>A0A318NQZ9_9ACTN</name>
<dbReference type="InterPro" id="IPR028098">
    <property type="entry name" value="Glyco_trans_4-like_N"/>
</dbReference>
<proteinExistence type="predicted"/>
<evidence type="ECO:0000313" key="5">
    <source>
        <dbReference type="Proteomes" id="UP000248333"/>
    </source>
</evidence>
<dbReference type="Gene3D" id="3.40.50.2000">
    <property type="entry name" value="Glycogen Phosphorylase B"/>
    <property type="match status" value="2"/>
</dbReference>
<comment type="caution">
    <text evidence="4">The sequence shown here is derived from an EMBL/GenBank/DDBJ whole genome shotgun (WGS) entry which is preliminary data.</text>
</comment>
<dbReference type="GO" id="GO:0016757">
    <property type="term" value="F:glycosyltransferase activity"/>
    <property type="evidence" value="ECO:0007669"/>
    <property type="project" value="UniProtKB-KW"/>
</dbReference>
<accession>A0A318NQZ9</accession>
<dbReference type="Pfam" id="PF13692">
    <property type="entry name" value="Glyco_trans_1_4"/>
    <property type="match status" value="1"/>
</dbReference>
<dbReference type="AlphaFoldDB" id="A0A318NQZ9"/>
<dbReference type="PANTHER" id="PTHR12526">
    <property type="entry name" value="GLYCOSYLTRANSFERASE"/>
    <property type="match status" value="1"/>
</dbReference>
<keyword evidence="5" id="KW-1185">Reference proteome</keyword>
<dbReference type="PANTHER" id="PTHR12526:SF634">
    <property type="entry name" value="BLL3361 PROTEIN"/>
    <property type="match status" value="1"/>
</dbReference>
<gene>
    <name evidence="4" type="ORF">C7C45_21595</name>
</gene>
<dbReference type="EMBL" id="PYBV01000027">
    <property type="protein sequence ID" value="PYC67589.1"/>
    <property type="molecule type" value="Genomic_DNA"/>
</dbReference>
<feature type="domain" description="Glycosyltransferase subfamily 4-like N-terminal" evidence="3">
    <location>
        <begin position="28"/>
        <end position="184"/>
    </location>
</feature>
<organism evidence="4 5">
    <name type="scientific">Micromonospora arborensis</name>
    <dbReference type="NCBI Taxonomy" id="2116518"/>
    <lineage>
        <taxon>Bacteria</taxon>
        <taxon>Bacillati</taxon>
        <taxon>Actinomycetota</taxon>
        <taxon>Actinomycetes</taxon>
        <taxon>Micromonosporales</taxon>
        <taxon>Micromonosporaceae</taxon>
        <taxon>Micromonospora</taxon>
    </lineage>
</organism>
<dbReference type="SUPFAM" id="SSF53756">
    <property type="entry name" value="UDP-Glycosyltransferase/glycogen phosphorylase"/>
    <property type="match status" value="1"/>
</dbReference>